<dbReference type="Gene3D" id="2.40.50.100">
    <property type="match status" value="2"/>
</dbReference>
<dbReference type="EnsemblBacteria" id="ABL72409">
    <property type="protein sequence ID" value="ABL72409"/>
    <property type="gene ID" value="Pden_4345"/>
</dbReference>
<feature type="transmembrane region" description="Helical" evidence="2">
    <location>
        <begin position="31"/>
        <end position="52"/>
    </location>
</feature>
<dbReference type="HOGENOM" id="CLU_023976_4_2_5"/>
<dbReference type="STRING" id="318586.Pden_4345"/>
<reference evidence="5" key="1">
    <citation type="submission" date="2006-12" db="EMBL/GenBank/DDBJ databases">
        <title>Complete sequence of chromosome 2 of Paracoccus denitrificans PD1222.</title>
        <authorList>
            <person name="Copeland A."/>
            <person name="Lucas S."/>
            <person name="Lapidus A."/>
            <person name="Barry K."/>
            <person name="Detter J.C."/>
            <person name="Glavina del Rio T."/>
            <person name="Hammon N."/>
            <person name="Israni S."/>
            <person name="Dalin E."/>
            <person name="Tice H."/>
            <person name="Pitluck S."/>
            <person name="Munk A.C."/>
            <person name="Brettin T."/>
            <person name="Bruce D."/>
            <person name="Han C."/>
            <person name="Tapia R."/>
            <person name="Gilna P."/>
            <person name="Schmutz J."/>
            <person name="Larimer F."/>
            <person name="Land M."/>
            <person name="Hauser L."/>
            <person name="Kyrpides N."/>
            <person name="Lykidis A."/>
            <person name="Spiro S."/>
            <person name="Richardson D.J."/>
            <person name="Moir J.W.B."/>
            <person name="Ferguson S.J."/>
            <person name="van Spanning R.J.M."/>
            <person name="Richardson P."/>
        </authorList>
    </citation>
    <scope>NUCLEOTIDE SEQUENCE [LARGE SCALE GENOMIC DNA]</scope>
    <source>
        <strain evidence="5">Pd 1222</strain>
    </source>
</reference>
<organism evidence="4 5">
    <name type="scientific">Paracoccus denitrificans (strain Pd 1222)</name>
    <dbReference type="NCBI Taxonomy" id="318586"/>
    <lineage>
        <taxon>Bacteria</taxon>
        <taxon>Pseudomonadati</taxon>
        <taxon>Pseudomonadota</taxon>
        <taxon>Alphaproteobacteria</taxon>
        <taxon>Rhodobacterales</taxon>
        <taxon>Paracoccaceae</taxon>
        <taxon>Paracoccus</taxon>
    </lineage>
</organism>
<gene>
    <name evidence="4" type="ordered locus">Pden_4345</name>
</gene>
<dbReference type="Proteomes" id="UP000000361">
    <property type="component" value="Chromosome 2"/>
</dbReference>
<feature type="domain" description="Multidrug resistance protein MdtA-like barrel-sandwich hybrid" evidence="3">
    <location>
        <begin position="80"/>
        <end position="295"/>
    </location>
</feature>
<dbReference type="Pfam" id="PF25917">
    <property type="entry name" value="BSH_RND"/>
    <property type="match status" value="1"/>
</dbReference>
<evidence type="ECO:0000256" key="1">
    <source>
        <dbReference type="SAM" id="Coils"/>
    </source>
</evidence>
<keyword evidence="2" id="KW-1133">Transmembrane helix</keyword>
<protein>
    <submittedName>
        <fullName evidence="4">Secretion protein HlyD family protein</fullName>
    </submittedName>
</protein>
<dbReference type="InterPro" id="IPR011053">
    <property type="entry name" value="Single_hybrid_motif"/>
</dbReference>
<evidence type="ECO:0000256" key="2">
    <source>
        <dbReference type="SAM" id="Phobius"/>
    </source>
</evidence>
<sequence>MNEQTPFFRREVEAARRSDWLGRPMLVNGPSAGAVALFSAAFVIAALCFVTFGDYTRRVRVSGVILPAGGLTRLVAPQPGWVSELAVNEGDRVRRGQMLYALDIDTATARGNTQDAVTDILERKRAELHRALAAQREFDHAARQRLQDQLASLGRELPQLRAQIETAEEFTRQLEDFAERQRRNLDRGMGLASDYESRLQALQAQRTELARLRREEVQLAGQRDALTGELAGFAPEAEARLAALQAQLLDVEQQLSEAEARRALRITAPRDGMVTAIITRAGQTVAEGTPLLTIVPDDQPLVAQLVAPGGSVGFLREGADVLLRYPAFPYQKFGQYPGRISVISRANLRGDEVADLAPAADPDKGPSLFRITVAPDRPFVMAYGKPEPLQAGMQVEAHLLLDSRPIWQWILEPLFGLKGAFAQAAPERPHEP</sequence>
<dbReference type="EMBL" id="CP000490">
    <property type="protein sequence ID" value="ABL72409.1"/>
    <property type="molecule type" value="Genomic_DNA"/>
</dbReference>
<dbReference type="OrthoDB" id="9810980at2"/>
<dbReference type="KEGG" id="pde:Pden_4345"/>
<dbReference type="RefSeq" id="WP_011750571.1">
    <property type="nucleotide sequence ID" value="NC_008687.1"/>
</dbReference>
<name>A1BA65_PARDP</name>
<proteinExistence type="predicted"/>
<evidence type="ECO:0000313" key="5">
    <source>
        <dbReference type="Proteomes" id="UP000000361"/>
    </source>
</evidence>
<dbReference type="AlphaFoldDB" id="A1BA65"/>
<evidence type="ECO:0000313" key="4">
    <source>
        <dbReference type="EMBL" id="ABL72409.1"/>
    </source>
</evidence>
<dbReference type="InterPro" id="IPR058625">
    <property type="entry name" value="MdtA-like_BSH"/>
</dbReference>
<dbReference type="GeneID" id="93454009"/>
<dbReference type="PRINTS" id="PR01490">
    <property type="entry name" value="RTXTOXIND"/>
</dbReference>
<keyword evidence="5" id="KW-1185">Reference proteome</keyword>
<evidence type="ECO:0000259" key="3">
    <source>
        <dbReference type="Pfam" id="PF25917"/>
    </source>
</evidence>
<dbReference type="PANTHER" id="PTHR30386:SF28">
    <property type="entry name" value="EXPORTED PROTEIN"/>
    <property type="match status" value="1"/>
</dbReference>
<dbReference type="InterPro" id="IPR050739">
    <property type="entry name" value="MFP"/>
</dbReference>
<dbReference type="eggNOG" id="COG0845">
    <property type="taxonomic scope" value="Bacteria"/>
</dbReference>
<keyword evidence="2" id="KW-0472">Membrane</keyword>
<keyword evidence="1" id="KW-0175">Coiled coil</keyword>
<dbReference type="SUPFAM" id="SSF51230">
    <property type="entry name" value="Single hybrid motif"/>
    <property type="match status" value="1"/>
</dbReference>
<dbReference type="PANTHER" id="PTHR30386">
    <property type="entry name" value="MEMBRANE FUSION SUBUNIT OF EMRAB-TOLC MULTIDRUG EFFLUX PUMP"/>
    <property type="match status" value="1"/>
</dbReference>
<feature type="coiled-coil region" evidence="1">
    <location>
        <begin position="143"/>
        <end position="261"/>
    </location>
</feature>
<keyword evidence="2" id="KW-0812">Transmembrane</keyword>
<accession>A1BA65</accession>